<feature type="binding site" evidence="6">
    <location>
        <position position="188"/>
    </location>
    <ligand>
        <name>substrate</name>
    </ligand>
</feature>
<dbReference type="Gene3D" id="3.60.70.12">
    <property type="entry name" value="L-amino peptidase D-ALA esterase/amidase"/>
    <property type="match status" value="1"/>
</dbReference>
<comment type="pathway">
    <text evidence="6">Amino-acid biosynthesis; L-arginine biosynthesis; L-ornithine and N-acetyl-L-glutamate from L-glutamate and N(2)-acetyl-L-ornithine (cyclic): step 1/1.</text>
</comment>
<dbReference type="CDD" id="cd02152">
    <property type="entry name" value="OAT"/>
    <property type="match status" value="1"/>
</dbReference>
<gene>
    <name evidence="6 7" type="primary">argJ</name>
    <name evidence="7" type="ORF">GCM10008906_20550</name>
</gene>
<comment type="subcellular location">
    <subcellularLocation>
        <location evidence="6">Cytoplasm</location>
    </subcellularLocation>
</comment>
<evidence type="ECO:0000256" key="4">
    <source>
        <dbReference type="ARBA" id="ARBA00022813"/>
    </source>
</evidence>
<keyword evidence="6" id="KW-0963">Cytoplasm</keyword>
<dbReference type="EMBL" id="BAAACG010000009">
    <property type="protein sequence ID" value="GAA0740500.1"/>
    <property type="molecule type" value="Genomic_DNA"/>
</dbReference>
<dbReference type="EC" id="2.3.1.1" evidence="6"/>
<proteinExistence type="inferred from homology"/>
<sequence length="405" mass="44084">MKIIKDKSLNYVPHILTSGISSGVKRKNKKDLCVIYSEVEAVAAGVFTTNKAKAAPVILSLENIKNYNTQAIVINSGVANACTGEIGLKNGKDTIECISKCLNIKKEEIIIESTGIIGKQLPMELIIEGIKKGCKSLSKENSLDPAEAIKTTDTFVKAITVEEEIDGKTIIISGIAKGSGMIHPNMATMLSNLVTNVNITKEMLQKALKDSVEDTYNMISVDGDTSTNDMVVVLSNKTANNKIIDCENEDYKIFKKVLDYVNVNLAKMIAKDGEGATKLVEVNVENAKTIESAKKSAKSVVCSNLTKCALFGNDANWGRIICALGYSKAELDVEKVDVYIKSLKGKIKIVEDSVELNFDEDKVKDILNSKEVILIIDLKSGDKNASAWGCDLSYDYVKINGSYRS</sequence>
<dbReference type="PANTHER" id="PTHR23100">
    <property type="entry name" value="ARGININE BIOSYNTHESIS BIFUNCTIONAL PROTEIN ARGJ"/>
    <property type="match status" value="1"/>
</dbReference>
<dbReference type="HAMAP" id="MF_01106">
    <property type="entry name" value="ArgJ"/>
    <property type="match status" value="1"/>
</dbReference>
<dbReference type="SUPFAM" id="SSF56266">
    <property type="entry name" value="DmpA/ArgJ-like"/>
    <property type="match status" value="1"/>
</dbReference>
<protein>
    <recommendedName>
        <fullName evidence="6">Arginine biosynthesis bifunctional protein ArgJ</fullName>
    </recommendedName>
    <domain>
        <recommendedName>
            <fullName evidence="6">Glutamate N-acetyltransferase</fullName>
            <ecNumber evidence="6">2.3.1.35</ecNumber>
        </recommendedName>
        <alternativeName>
            <fullName evidence="6">Ornithine acetyltransferase</fullName>
            <shortName evidence="6">OATase</shortName>
        </alternativeName>
        <alternativeName>
            <fullName evidence="6">Ornithine transacetylase</fullName>
        </alternativeName>
    </domain>
    <domain>
        <recommendedName>
            <fullName evidence="6">Amino-acid acetyltransferase</fullName>
            <ecNumber evidence="6">2.3.1.1</ecNumber>
        </recommendedName>
        <alternativeName>
            <fullName evidence="6">N-acetylglutamate synthase</fullName>
            <shortName evidence="6">AGSase</shortName>
        </alternativeName>
    </domain>
    <component>
        <recommendedName>
            <fullName evidence="6">Arginine biosynthesis bifunctional protein ArgJ alpha chain</fullName>
        </recommendedName>
    </component>
    <component>
        <recommendedName>
            <fullName evidence="6">Arginine biosynthesis bifunctional protein ArgJ beta chain</fullName>
        </recommendedName>
    </component>
</protein>
<feature type="binding site" evidence="6">
    <location>
        <position position="151"/>
    </location>
    <ligand>
        <name>substrate</name>
    </ligand>
</feature>
<feature type="binding site" evidence="6">
    <location>
        <position position="274"/>
    </location>
    <ligand>
        <name>substrate</name>
    </ligand>
</feature>
<evidence type="ECO:0000313" key="8">
    <source>
        <dbReference type="Proteomes" id="UP001501510"/>
    </source>
</evidence>
<feature type="binding site" evidence="6">
    <location>
        <position position="405"/>
    </location>
    <ligand>
        <name>substrate</name>
    </ligand>
</feature>
<dbReference type="NCBIfam" id="NF003802">
    <property type="entry name" value="PRK05388.1"/>
    <property type="match status" value="1"/>
</dbReference>
<evidence type="ECO:0000256" key="5">
    <source>
        <dbReference type="ARBA" id="ARBA00023315"/>
    </source>
</evidence>
<keyword evidence="3 6" id="KW-0808">Transferase</keyword>
<feature type="active site" description="Nucleophile" evidence="6">
    <location>
        <position position="188"/>
    </location>
</feature>
<comment type="catalytic activity">
    <reaction evidence="6">
        <text>N(2)-acetyl-L-ornithine + L-glutamate = N-acetyl-L-glutamate + L-ornithine</text>
        <dbReference type="Rhea" id="RHEA:15349"/>
        <dbReference type="ChEBI" id="CHEBI:29985"/>
        <dbReference type="ChEBI" id="CHEBI:44337"/>
        <dbReference type="ChEBI" id="CHEBI:46911"/>
        <dbReference type="ChEBI" id="CHEBI:57805"/>
        <dbReference type="EC" id="2.3.1.35"/>
    </reaction>
</comment>
<comment type="subunit">
    <text evidence="2 6">Heterotetramer of two alpha and two beta chains.</text>
</comment>
<keyword evidence="5 6" id="KW-0012">Acyltransferase</keyword>
<comment type="similarity">
    <text evidence="1 6">Belongs to the ArgJ family.</text>
</comment>
<keyword evidence="6" id="KW-0511">Multifunctional enzyme</keyword>
<evidence type="ECO:0000256" key="6">
    <source>
        <dbReference type="HAMAP-Rule" id="MF_01106"/>
    </source>
</evidence>
<feature type="site" description="Cleavage; by autolysis" evidence="6">
    <location>
        <begin position="187"/>
        <end position="188"/>
    </location>
</feature>
<feature type="chain" id="PRO_5044940231" description="Arginine biosynthesis bifunctional protein ArgJ alpha chain" evidence="6">
    <location>
        <begin position="1"/>
        <end position="187"/>
    </location>
</feature>
<keyword evidence="8" id="KW-1185">Reference proteome</keyword>
<feature type="site" description="Involved in the stabilization of negative charge on the oxyanion by the formation of the oxyanion hole" evidence="6">
    <location>
        <position position="115"/>
    </location>
</feature>
<comment type="function">
    <text evidence="6">Catalyzes two activities which are involved in the cyclic version of arginine biosynthesis: the synthesis of N-acetylglutamate from glutamate and acetyl-CoA as the acetyl donor, and of ornithine by transacetylation between N(2)-acetylornithine and glutamate.</text>
</comment>
<dbReference type="NCBIfam" id="TIGR00120">
    <property type="entry name" value="ArgJ"/>
    <property type="match status" value="1"/>
</dbReference>
<dbReference type="Proteomes" id="UP001501510">
    <property type="component" value="Unassembled WGS sequence"/>
</dbReference>
<comment type="pathway">
    <text evidence="6">Amino-acid biosynthesis; L-arginine biosynthesis; N(2)-acetyl-L-ornithine from L-glutamate: step 1/4.</text>
</comment>
<dbReference type="EC" id="2.3.1.35" evidence="6"/>
<evidence type="ECO:0000256" key="3">
    <source>
        <dbReference type="ARBA" id="ARBA00022679"/>
    </source>
</evidence>
<comment type="caution">
    <text evidence="7">The sequence shown here is derived from an EMBL/GenBank/DDBJ whole genome shotgun (WGS) entry which is preliminary data.</text>
</comment>
<evidence type="ECO:0000256" key="1">
    <source>
        <dbReference type="ARBA" id="ARBA00006774"/>
    </source>
</evidence>
<dbReference type="PANTHER" id="PTHR23100:SF0">
    <property type="entry name" value="ARGININE BIOSYNTHESIS BIFUNCTIONAL PROTEIN ARGJ, MITOCHONDRIAL"/>
    <property type="match status" value="1"/>
</dbReference>
<feature type="chain" id="PRO_5044940230" description="Arginine biosynthesis bifunctional protein ArgJ beta chain" evidence="6">
    <location>
        <begin position="188"/>
        <end position="405"/>
    </location>
</feature>
<feature type="site" description="Involved in the stabilization of negative charge on the oxyanion by the formation of the oxyanion hole" evidence="6">
    <location>
        <position position="114"/>
    </location>
</feature>
<feature type="binding site" evidence="6">
    <location>
        <position position="177"/>
    </location>
    <ligand>
        <name>substrate</name>
    </ligand>
</feature>
<keyword evidence="6" id="KW-0055">Arginine biosynthesis</keyword>
<name>A0ABP3UUM0_9CLOT</name>
<keyword evidence="4 6" id="KW-0068">Autocatalytic cleavage</keyword>
<accession>A0ABP3UUM0</accession>
<comment type="catalytic activity">
    <reaction evidence="6">
        <text>L-glutamate + acetyl-CoA = N-acetyl-L-glutamate + CoA + H(+)</text>
        <dbReference type="Rhea" id="RHEA:24292"/>
        <dbReference type="ChEBI" id="CHEBI:15378"/>
        <dbReference type="ChEBI" id="CHEBI:29985"/>
        <dbReference type="ChEBI" id="CHEBI:44337"/>
        <dbReference type="ChEBI" id="CHEBI:57287"/>
        <dbReference type="ChEBI" id="CHEBI:57288"/>
        <dbReference type="EC" id="2.3.1.1"/>
    </reaction>
</comment>
<dbReference type="InterPro" id="IPR016117">
    <property type="entry name" value="ArgJ-like_dom_sf"/>
</dbReference>
<dbReference type="InterPro" id="IPR002813">
    <property type="entry name" value="Arg_biosynth_ArgJ"/>
</dbReference>
<dbReference type="InterPro" id="IPR042195">
    <property type="entry name" value="ArgJ_beta_C"/>
</dbReference>
<dbReference type="Gene3D" id="3.10.20.340">
    <property type="entry name" value="ArgJ beta chain, C-terminal domain"/>
    <property type="match status" value="1"/>
</dbReference>
<dbReference type="Pfam" id="PF01960">
    <property type="entry name" value="ArgJ"/>
    <property type="match status" value="1"/>
</dbReference>
<evidence type="ECO:0000256" key="2">
    <source>
        <dbReference type="ARBA" id="ARBA00011475"/>
    </source>
</evidence>
<reference evidence="8" key="1">
    <citation type="journal article" date="2019" name="Int. J. Syst. Evol. Microbiol.">
        <title>The Global Catalogue of Microorganisms (GCM) 10K type strain sequencing project: providing services to taxonomists for standard genome sequencing and annotation.</title>
        <authorList>
            <consortium name="The Broad Institute Genomics Platform"/>
            <consortium name="The Broad Institute Genome Sequencing Center for Infectious Disease"/>
            <person name="Wu L."/>
            <person name="Ma J."/>
        </authorList>
    </citation>
    <scope>NUCLEOTIDE SEQUENCE [LARGE SCALE GENOMIC DNA]</scope>
    <source>
        <strain evidence="8">JCM 1407</strain>
    </source>
</reference>
<organism evidence="7 8">
    <name type="scientific">Clostridium oceanicum</name>
    <dbReference type="NCBI Taxonomy" id="1543"/>
    <lineage>
        <taxon>Bacteria</taxon>
        <taxon>Bacillati</taxon>
        <taxon>Bacillota</taxon>
        <taxon>Clostridia</taxon>
        <taxon>Eubacteriales</taxon>
        <taxon>Clostridiaceae</taxon>
        <taxon>Clostridium</taxon>
    </lineage>
</organism>
<feature type="binding site" evidence="6">
    <location>
        <position position="400"/>
    </location>
    <ligand>
        <name>substrate</name>
    </ligand>
</feature>
<keyword evidence="6" id="KW-0028">Amino-acid biosynthesis</keyword>
<evidence type="ECO:0000313" key="7">
    <source>
        <dbReference type="EMBL" id="GAA0740500.1"/>
    </source>
</evidence>